<organism evidence="2 3">
    <name type="scientific">Anabarilius grahami</name>
    <name type="common">Kanglang fish</name>
    <name type="synonym">Barilius grahami</name>
    <dbReference type="NCBI Taxonomy" id="495550"/>
    <lineage>
        <taxon>Eukaryota</taxon>
        <taxon>Metazoa</taxon>
        <taxon>Chordata</taxon>
        <taxon>Craniata</taxon>
        <taxon>Vertebrata</taxon>
        <taxon>Euteleostomi</taxon>
        <taxon>Actinopterygii</taxon>
        <taxon>Neopterygii</taxon>
        <taxon>Teleostei</taxon>
        <taxon>Ostariophysi</taxon>
        <taxon>Cypriniformes</taxon>
        <taxon>Xenocyprididae</taxon>
        <taxon>Xenocypridinae</taxon>
        <taxon>Xenocypridinae incertae sedis</taxon>
        <taxon>Anabarilius</taxon>
    </lineage>
</organism>
<keyword evidence="3" id="KW-1185">Reference proteome</keyword>
<dbReference type="EMBL" id="RJVU01069573">
    <property type="protein sequence ID" value="ROI68658.1"/>
    <property type="molecule type" value="Genomic_DNA"/>
</dbReference>
<proteinExistence type="predicted"/>
<gene>
    <name evidence="2" type="ORF">DPX16_2138</name>
</gene>
<feature type="compositionally biased region" description="Polar residues" evidence="1">
    <location>
        <begin position="228"/>
        <end position="239"/>
    </location>
</feature>
<evidence type="ECO:0000313" key="2">
    <source>
        <dbReference type="EMBL" id="ROI68658.1"/>
    </source>
</evidence>
<reference evidence="2 3" key="1">
    <citation type="submission" date="2018-10" db="EMBL/GenBank/DDBJ databases">
        <title>Genome assembly for a Yunnan-Guizhou Plateau 3E fish, Anabarilius grahami (Regan), and its evolutionary and genetic applications.</title>
        <authorList>
            <person name="Jiang W."/>
        </authorList>
    </citation>
    <scope>NUCLEOTIDE SEQUENCE [LARGE SCALE GENOMIC DNA]</scope>
    <source>
        <strain evidence="2">AG-KIZ</strain>
        <tissue evidence="2">Muscle</tissue>
    </source>
</reference>
<accession>A0A3N0XLM9</accession>
<feature type="region of interest" description="Disordered" evidence="1">
    <location>
        <begin position="224"/>
        <end position="243"/>
    </location>
</feature>
<name>A0A3N0XLM9_ANAGA</name>
<sequence>MKNITCDRSREISGVYTGGPRWWQEPTIFLKEGINGIKKSATTVVDFVTNGAFSGVIDFFVNIGHRWSSKPSKPTNELEVLEKLLDFQSRGQRRIVASVVIQRNLQLSGMTLGQFLTVAAASPGTIERVWFSLGILDNCLRKDDDGICLYHDTARHLDPDYWAMRNYNEVTLLRKNFNVFDVFIEWKYRSDRRGIITIDCCVDRIPIDMSFTRSVRRAREGVLHPAYQDQNPDSPNPSKVCSADRPVCRPTELRIDMNALIQQGIQRQQAKLFRKMEKKATETKSCYPGTTLYQPYSQGDN</sequence>
<dbReference type="Proteomes" id="UP000281406">
    <property type="component" value="Unassembled WGS sequence"/>
</dbReference>
<dbReference type="AlphaFoldDB" id="A0A3N0XLM9"/>
<dbReference type="OrthoDB" id="8986313at2759"/>
<evidence type="ECO:0000313" key="3">
    <source>
        <dbReference type="Proteomes" id="UP000281406"/>
    </source>
</evidence>
<evidence type="ECO:0000256" key="1">
    <source>
        <dbReference type="SAM" id="MobiDB-lite"/>
    </source>
</evidence>
<protein>
    <submittedName>
        <fullName evidence="2">Uncharacterized protein</fullName>
    </submittedName>
</protein>
<comment type="caution">
    <text evidence="2">The sequence shown here is derived from an EMBL/GenBank/DDBJ whole genome shotgun (WGS) entry which is preliminary data.</text>
</comment>